<reference evidence="1" key="2">
    <citation type="submission" date="2015-03" db="UniProtKB">
        <authorList>
            <consortium name="EnsemblPlants"/>
        </authorList>
    </citation>
    <scope>IDENTIFICATION</scope>
</reference>
<dbReference type="PANTHER" id="PTHR34285:SF12">
    <property type="entry name" value="OS09G0491676 PROTEIN"/>
    <property type="match status" value="1"/>
</dbReference>
<dbReference type="AlphaFoldDB" id="A0A0D3FZ77"/>
<dbReference type="PaxDb" id="65489-OBART04G22450.1"/>
<sequence length="231" mass="25172">MPAWEMPSSSATARRCLRWISSPALRLLYRPNGSQHPFALSVCTSLGPLRSPTRAPFAISTEFNLLCSKLPVFSLLFKPASATSRSPNATTTMATGRGKRGRRGEERLWGQRIVVRDVPHDLERAAVVEQGEPTVPVGAAGAAGAEGCPRRRWVPLVSNFEEFLLVNEASRRRSESMAAVTRALAHQQLLPPLQLHEPGAHRVPLRLFRRQGHGAHLETLAAAAAIDPTGL</sequence>
<evidence type="ECO:0000313" key="1">
    <source>
        <dbReference type="EnsemblPlants" id="OBART04G22450.1"/>
    </source>
</evidence>
<protein>
    <submittedName>
        <fullName evidence="1">Uncharacterized protein</fullName>
    </submittedName>
</protein>
<dbReference type="HOGENOM" id="CLU_1201419_0_0_1"/>
<dbReference type="Proteomes" id="UP000026960">
    <property type="component" value="Chromosome 4"/>
</dbReference>
<reference evidence="1" key="1">
    <citation type="journal article" date="2009" name="Rice">
        <title>De Novo Next Generation Sequencing of Plant Genomes.</title>
        <authorList>
            <person name="Rounsley S."/>
            <person name="Marri P.R."/>
            <person name="Yu Y."/>
            <person name="He R."/>
            <person name="Sisneros N."/>
            <person name="Goicoechea J.L."/>
            <person name="Lee S.J."/>
            <person name="Angelova A."/>
            <person name="Kudrna D."/>
            <person name="Luo M."/>
            <person name="Affourtit J."/>
            <person name="Desany B."/>
            <person name="Knight J."/>
            <person name="Niazi F."/>
            <person name="Egholm M."/>
            <person name="Wing R.A."/>
        </authorList>
    </citation>
    <scope>NUCLEOTIDE SEQUENCE [LARGE SCALE GENOMIC DNA]</scope>
    <source>
        <strain evidence="1">cv. IRGC 105608</strain>
    </source>
</reference>
<accession>A0A0D3FZ77</accession>
<dbReference type="Gramene" id="OBART04G22450.1">
    <property type="protein sequence ID" value="OBART04G22450.1"/>
    <property type="gene ID" value="OBART04G22450"/>
</dbReference>
<name>A0A0D3FZ77_9ORYZ</name>
<keyword evidence="2" id="KW-1185">Reference proteome</keyword>
<dbReference type="STRING" id="65489.A0A0D3FZ77"/>
<proteinExistence type="predicted"/>
<evidence type="ECO:0000313" key="2">
    <source>
        <dbReference type="Proteomes" id="UP000026960"/>
    </source>
</evidence>
<dbReference type="PANTHER" id="PTHR34285">
    <property type="entry name" value="OS08G0510800 PROTEIN"/>
    <property type="match status" value="1"/>
</dbReference>
<organism evidence="1">
    <name type="scientific">Oryza barthii</name>
    <dbReference type="NCBI Taxonomy" id="65489"/>
    <lineage>
        <taxon>Eukaryota</taxon>
        <taxon>Viridiplantae</taxon>
        <taxon>Streptophyta</taxon>
        <taxon>Embryophyta</taxon>
        <taxon>Tracheophyta</taxon>
        <taxon>Spermatophyta</taxon>
        <taxon>Magnoliopsida</taxon>
        <taxon>Liliopsida</taxon>
        <taxon>Poales</taxon>
        <taxon>Poaceae</taxon>
        <taxon>BOP clade</taxon>
        <taxon>Oryzoideae</taxon>
        <taxon>Oryzeae</taxon>
        <taxon>Oryzinae</taxon>
        <taxon>Oryza</taxon>
    </lineage>
</organism>
<dbReference type="EnsemblPlants" id="OBART04G22450.1">
    <property type="protein sequence ID" value="OBART04G22450.1"/>
    <property type="gene ID" value="OBART04G22450"/>
</dbReference>